<dbReference type="Gene3D" id="1.10.10.10">
    <property type="entry name" value="Winged helix-like DNA-binding domain superfamily/Winged helix DNA-binding domain"/>
    <property type="match status" value="1"/>
</dbReference>
<feature type="binding site" evidence="7">
    <location>
        <position position="84"/>
    </location>
    <ligand>
        <name>Zn(2+)</name>
        <dbReference type="ChEBI" id="CHEBI:29105"/>
    </ligand>
</feature>
<dbReference type="Gene3D" id="3.30.1490.190">
    <property type="match status" value="1"/>
</dbReference>
<evidence type="ECO:0000256" key="4">
    <source>
        <dbReference type="ARBA" id="ARBA00023015"/>
    </source>
</evidence>
<keyword evidence="5" id="KW-0238">DNA-binding</keyword>
<protein>
    <submittedName>
        <fullName evidence="9">Transcriptional repressor</fullName>
    </submittedName>
</protein>
<evidence type="ECO:0000256" key="6">
    <source>
        <dbReference type="ARBA" id="ARBA00023163"/>
    </source>
</evidence>
<dbReference type="PANTHER" id="PTHR33202">
    <property type="entry name" value="ZINC UPTAKE REGULATION PROTEIN"/>
    <property type="match status" value="1"/>
</dbReference>
<keyword evidence="10" id="KW-1185">Reference proteome</keyword>
<dbReference type="GO" id="GO:0045892">
    <property type="term" value="P:negative regulation of DNA-templated transcription"/>
    <property type="evidence" value="ECO:0007669"/>
    <property type="project" value="TreeGrafter"/>
</dbReference>
<dbReference type="InterPro" id="IPR002481">
    <property type="entry name" value="FUR"/>
</dbReference>
<evidence type="ECO:0000256" key="7">
    <source>
        <dbReference type="PIRSR" id="PIRSR602481-1"/>
    </source>
</evidence>
<evidence type="ECO:0000313" key="9">
    <source>
        <dbReference type="EMBL" id="ATW25067.1"/>
    </source>
</evidence>
<dbReference type="PANTHER" id="PTHR33202:SF7">
    <property type="entry name" value="FERRIC UPTAKE REGULATION PROTEIN"/>
    <property type="match status" value="1"/>
</dbReference>
<reference evidence="9 10" key="1">
    <citation type="submission" date="2016-10" db="EMBL/GenBank/DDBJ databases">
        <title>Complete Genome Sequence of Peptococcaceae strain DCMF.</title>
        <authorList>
            <person name="Edwards R.J."/>
            <person name="Holland S.I."/>
            <person name="Deshpande N.P."/>
            <person name="Wong Y.K."/>
            <person name="Ertan H."/>
            <person name="Manefield M."/>
            <person name="Russell T.L."/>
            <person name="Lee M.J."/>
        </authorList>
    </citation>
    <scope>NUCLEOTIDE SEQUENCE [LARGE SCALE GENOMIC DNA]</scope>
    <source>
        <strain evidence="9 10">DCMF</strain>
    </source>
</reference>
<dbReference type="KEGG" id="fwa:DCMF_10015"/>
<name>A0A3G1KRJ3_FORW1</name>
<dbReference type="AlphaFoldDB" id="A0A3G1KRJ3"/>
<evidence type="ECO:0000256" key="3">
    <source>
        <dbReference type="ARBA" id="ARBA00022833"/>
    </source>
</evidence>
<evidence type="ECO:0000256" key="1">
    <source>
        <dbReference type="ARBA" id="ARBA00007957"/>
    </source>
</evidence>
<comment type="cofactor">
    <cofactor evidence="7">
        <name>Zn(2+)</name>
        <dbReference type="ChEBI" id="CHEBI:29105"/>
    </cofactor>
    <text evidence="7">Binds 1 zinc ion per subunit.</text>
</comment>
<dbReference type="SUPFAM" id="SSF46785">
    <property type="entry name" value="Winged helix' DNA-binding domain"/>
    <property type="match status" value="1"/>
</dbReference>
<evidence type="ECO:0000256" key="2">
    <source>
        <dbReference type="ARBA" id="ARBA00022491"/>
    </source>
</evidence>
<keyword evidence="2" id="KW-0678">Repressor</keyword>
<feature type="binding site" evidence="7">
    <location>
        <position position="121"/>
    </location>
    <ligand>
        <name>Zn(2+)</name>
        <dbReference type="ChEBI" id="CHEBI:29105"/>
    </ligand>
</feature>
<feature type="binding site" evidence="8">
    <location>
        <position position="113"/>
    </location>
    <ligand>
        <name>Fe cation</name>
        <dbReference type="ChEBI" id="CHEBI:24875"/>
    </ligand>
</feature>
<dbReference type="RefSeq" id="WP_214659238.1">
    <property type="nucleotide sequence ID" value="NZ_CP017634.1"/>
</dbReference>
<organism evidence="9 10">
    <name type="scientific">Formimonas warabiya</name>
    <dbReference type="NCBI Taxonomy" id="1761012"/>
    <lineage>
        <taxon>Bacteria</taxon>
        <taxon>Bacillati</taxon>
        <taxon>Bacillota</taxon>
        <taxon>Clostridia</taxon>
        <taxon>Eubacteriales</taxon>
        <taxon>Peptococcaceae</taxon>
        <taxon>Candidatus Formimonas</taxon>
    </lineage>
</organism>
<gene>
    <name evidence="9" type="ORF">DCMF_10015</name>
</gene>
<dbReference type="Pfam" id="PF01475">
    <property type="entry name" value="FUR"/>
    <property type="match status" value="1"/>
</dbReference>
<feature type="binding site" evidence="7">
    <location>
        <position position="124"/>
    </location>
    <ligand>
        <name>Zn(2+)</name>
        <dbReference type="ChEBI" id="CHEBI:29105"/>
    </ligand>
</feature>
<accession>A0A3G1KRJ3</accession>
<dbReference type="GO" id="GO:0003700">
    <property type="term" value="F:DNA-binding transcription factor activity"/>
    <property type="evidence" value="ECO:0007669"/>
    <property type="project" value="InterPro"/>
</dbReference>
<keyword evidence="3 7" id="KW-0862">Zinc</keyword>
<evidence type="ECO:0000313" key="10">
    <source>
        <dbReference type="Proteomes" id="UP000323521"/>
    </source>
</evidence>
<dbReference type="GO" id="GO:0008270">
    <property type="term" value="F:zinc ion binding"/>
    <property type="evidence" value="ECO:0007669"/>
    <property type="project" value="TreeGrafter"/>
</dbReference>
<evidence type="ECO:0000256" key="8">
    <source>
        <dbReference type="PIRSR" id="PIRSR602481-2"/>
    </source>
</evidence>
<dbReference type="InterPro" id="IPR036388">
    <property type="entry name" value="WH-like_DNA-bd_sf"/>
</dbReference>
<comment type="similarity">
    <text evidence="1">Belongs to the Fur family.</text>
</comment>
<dbReference type="Proteomes" id="UP000323521">
    <property type="component" value="Chromosome"/>
</dbReference>
<dbReference type="CDD" id="cd07153">
    <property type="entry name" value="Fur_like"/>
    <property type="match status" value="1"/>
</dbReference>
<dbReference type="InterPro" id="IPR036390">
    <property type="entry name" value="WH_DNA-bd_sf"/>
</dbReference>
<comment type="cofactor">
    <cofactor evidence="8">
        <name>Mn(2+)</name>
        <dbReference type="ChEBI" id="CHEBI:29035"/>
    </cofactor>
    <cofactor evidence="8">
        <name>Fe(2+)</name>
        <dbReference type="ChEBI" id="CHEBI:29033"/>
    </cofactor>
    <text evidence="8">Binds 1 Mn(2+) or Fe(2+) ion per subunit.</text>
</comment>
<keyword evidence="8" id="KW-0408">Iron</keyword>
<evidence type="ECO:0000256" key="5">
    <source>
        <dbReference type="ARBA" id="ARBA00023125"/>
    </source>
</evidence>
<dbReference type="EMBL" id="CP017634">
    <property type="protein sequence ID" value="ATW25067.1"/>
    <property type="molecule type" value="Genomic_DNA"/>
</dbReference>
<sequence>MAKRMTKQRKTILEILRNTTCHPTADWIYEQARETLPEISLGTIYRNLQLLVQEHEIQELKYGSTFSRFDGNISPHYHFVCRTCGKVMDVNMDVVANLNDVAAHAVDGIVEYHRLEFYGRCQECEKEAN</sequence>
<feature type="binding site" evidence="7">
    <location>
        <position position="81"/>
    </location>
    <ligand>
        <name>Zn(2+)</name>
        <dbReference type="ChEBI" id="CHEBI:29105"/>
    </ligand>
</feature>
<keyword evidence="6" id="KW-0804">Transcription</keyword>
<dbReference type="GO" id="GO:0000976">
    <property type="term" value="F:transcription cis-regulatory region binding"/>
    <property type="evidence" value="ECO:0007669"/>
    <property type="project" value="TreeGrafter"/>
</dbReference>
<keyword evidence="4" id="KW-0805">Transcription regulation</keyword>
<keyword evidence="7" id="KW-0479">Metal-binding</keyword>
<dbReference type="GO" id="GO:1900376">
    <property type="term" value="P:regulation of secondary metabolite biosynthetic process"/>
    <property type="evidence" value="ECO:0007669"/>
    <property type="project" value="TreeGrafter"/>
</dbReference>
<dbReference type="InterPro" id="IPR043135">
    <property type="entry name" value="Fur_C"/>
</dbReference>
<proteinExistence type="inferred from homology"/>